<organism evidence="1 2">
    <name type="scientific">Citrobacter koseri (strain ATCC BAA-895 / CDC 4225-83 / SGSC4696)</name>
    <dbReference type="NCBI Taxonomy" id="290338"/>
    <lineage>
        <taxon>Bacteria</taxon>
        <taxon>Pseudomonadati</taxon>
        <taxon>Pseudomonadota</taxon>
        <taxon>Gammaproteobacteria</taxon>
        <taxon>Enterobacterales</taxon>
        <taxon>Enterobacteriaceae</taxon>
        <taxon>Citrobacter</taxon>
    </lineage>
</organism>
<sequence>MLIHLMPFNLNHFSAGKQGLFFIINSFHIEGMNCQSRRAGVALDKMALKSGENA</sequence>
<dbReference type="AlphaFoldDB" id="A8AEK6"/>
<gene>
    <name evidence="1" type="ordered locus">CKO_00767</name>
</gene>
<dbReference type="STRING" id="290338.CKO_00767"/>
<keyword evidence="2" id="KW-1185">Reference proteome</keyword>
<dbReference type="EMBL" id="CP000822">
    <property type="protein sequence ID" value="ABV11919.1"/>
    <property type="molecule type" value="Genomic_DNA"/>
</dbReference>
<dbReference type="Proteomes" id="UP000008148">
    <property type="component" value="Chromosome"/>
</dbReference>
<dbReference type="HOGENOM" id="CLU_213247_0_0_6"/>
<accession>A8AEK6</accession>
<reference evidence="1 2" key="1">
    <citation type="submission" date="2007-08" db="EMBL/GenBank/DDBJ databases">
        <authorList>
            <consortium name="The Citrobacter koseri Genome Sequencing Project"/>
            <person name="McClelland M."/>
            <person name="Sanderson E.K."/>
            <person name="Porwollik S."/>
            <person name="Spieth J."/>
            <person name="Clifton W.S."/>
            <person name="Latreille P."/>
            <person name="Courtney L."/>
            <person name="Wang C."/>
            <person name="Pepin K."/>
            <person name="Bhonagiri V."/>
            <person name="Nash W."/>
            <person name="Johnson M."/>
            <person name="Thiruvilangam P."/>
            <person name="Wilson R."/>
        </authorList>
    </citation>
    <scope>NUCLEOTIDE SEQUENCE [LARGE SCALE GENOMIC DNA]</scope>
    <source>
        <strain evidence="2">ATCC BAA-895 / CDC 4225-83 / SGSC4696</strain>
    </source>
</reference>
<dbReference type="KEGG" id="cko:CKO_00767"/>
<proteinExistence type="predicted"/>
<evidence type="ECO:0000313" key="1">
    <source>
        <dbReference type="EMBL" id="ABV11919.1"/>
    </source>
</evidence>
<name>A8AEK6_CITK8</name>
<evidence type="ECO:0000313" key="2">
    <source>
        <dbReference type="Proteomes" id="UP000008148"/>
    </source>
</evidence>
<protein>
    <submittedName>
        <fullName evidence="1">Uncharacterized protein</fullName>
    </submittedName>
</protein>